<sequence>MNSHFSSPMNEIHVLAKLADMKEEHYHQLVTLSAIMELLVEKGILTRKEIEQKAAELDRFIAPPQYPTV</sequence>
<reference evidence="1 2" key="1">
    <citation type="submission" date="2018-07" db="EMBL/GenBank/DDBJ databases">
        <title>Genomic Encyclopedia of Type Strains, Phase III (KMG-III): the genomes of soil and plant-associated and newly described type strains.</title>
        <authorList>
            <person name="Whitman W."/>
        </authorList>
    </citation>
    <scope>NUCLEOTIDE SEQUENCE [LARGE SCALE GENOMIC DNA]</scope>
    <source>
        <strain evidence="1 2">CECT 8333</strain>
    </source>
</reference>
<name>A0A369B2E3_9BACL</name>
<evidence type="ECO:0008006" key="3">
    <source>
        <dbReference type="Google" id="ProtNLM"/>
    </source>
</evidence>
<accession>A0A369B2E3</accession>
<proteinExistence type="predicted"/>
<evidence type="ECO:0000313" key="2">
    <source>
        <dbReference type="Proteomes" id="UP000253090"/>
    </source>
</evidence>
<dbReference type="RefSeq" id="WP_114498634.1">
    <property type="nucleotide sequence ID" value="NZ_QPJW01000014.1"/>
</dbReference>
<organism evidence="1 2">
    <name type="scientific">Fontibacillus phaseoli</name>
    <dbReference type="NCBI Taxonomy" id="1416533"/>
    <lineage>
        <taxon>Bacteria</taxon>
        <taxon>Bacillati</taxon>
        <taxon>Bacillota</taxon>
        <taxon>Bacilli</taxon>
        <taxon>Bacillales</taxon>
        <taxon>Paenibacillaceae</taxon>
        <taxon>Fontibacillus</taxon>
    </lineage>
</organism>
<keyword evidence="2" id="KW-1185">Reference proteome</keyword>
<dbReference type="Proteomes" id="UP000253090">
    <property type="component" value="Unassembled WGS sequence"/>
</dbReference>
<dbReference type="EMBL" id="QPJW01000014">
    <property type="protein sequence ID" value="RCX15613.1"/>
    <property type="molecule type" value="Genomic_DNA"/>
</dbReference>
<dbReference type="OrthoDB" id="2991654at2"/>
<comment type="caution">
    <text evidence="1">The sequence shown here is derived from an EMBL/GenBank/DDBJ whole genome shotgun (WGS) entry which is preliminary data.</text>
</comment>
<evidence type="ECO:0000313" key="1">
    <source>
        <dbReference type="EMBL" id="RCX15613.1"/>
    </source>
</evidence>
<gene>
    <name evidence="1" type="ORF">DFP94_11461</name>
</gene>
<dbReference type="AlphaFoldDB" id="A0A369B2E3"/>
<protein>
    <recommendedName>
        <fullName evidence="3">Nitrile hydratase beta subunit</fullName>
    </recommendedName>
</protein>